<dbReference type="Gene3D" id="3.10.290.10">
    <property type="entry name" value="RNA-binding S4 domain"/>
    <property type="match status" value="1"/>
</dbReference>
<organism evidence="10 11">
    <name type="scientific">Aureimonas flava</name>
    <dbReference type="NCBI Taxonomy" id="2320271"/>
    <lineage>
        <taxon>Bacteria</taxon>
        <taxon>Pseudomonadati</taxon>
        <taxon>Pseudomonadota</taxon>
        <taxon>Alphaproteobacteria</taxon>
        <taxon>Hyphomicrobiales</taxon>
        <taxon>Aurantimonadaceae</taxon>
        <taxon>Aureimonas</taxon>
    </lineage>
</organism>
<dbReference type="NCBIfam" id="TIGR00005">
    <property type="entry name" value="rluA_subfam"/>
    <property type="match status" value="1"/>
</dbReference>
<reference evidence="11" key="1">
    <citation type="submission" date="2018-09" db="EMBL/GenBank/DDBJ databases">
        <authorList>
            <person name="Tuo L."/>
        </authorList>
    </citation>
    <scope>NUCLEOTIDE SEQUENCE [LARGE SCALE GENOMIC DNA]</scope>
    <source>
        <strain evidence="11">M2BS4Y-1</strain>
    </source>
</reference>
<proteinExistence type="inferred from homology"/>
<dbReference type="CDD" id="cd00165">
    <property type="entry name" value="S4"/>
    <property type="match status" value="1"/>
</dbReference>
<feature type="active site" evidence="6">
    <location>
        <position position="151"/>
    </location>
</feature>
<evidence type="ECO:0000256" key="7">
    <source>
        <dbReference type="PROSITE-ProRule" id="PRU00182"/>
    </source>
</evidence>
<evidence type="ECO:0000256" key="4">
    <source>
        <dbReference type="ARBA" id="ARBA00036882"/>
    </source>
</evidence>
<dbReference type="CDD" id="cd02869">
    <property type="entry name" value="PseudoU_synth_RluA_like"/>
    <property type="match status" value="1"/>
</dbReference>
<dbReference type="InterPro" id="IPR006225">
    <property type="entry name" value="PsdUridine_synth_RluC/D"/>
</dbReference>
<dbReference type="Proteomes" id="UP000265750">
    <property type="component" value="Unassembled WGS sequence"/>
</dbReference>
<comment type="caution">
    <text evidence="10">The sequence shown here is derived from an EMBL/GenBank/DDBJ whole genome shotgun (WGS) entry which is preliminary data.</text>
</comment>
<evidence type="ECO:0000256" key="5">
    <source>
        <dbReference type="ARBA" id="ARBA00056072"/>
    </source>
</evidence>
<keyword evidence="3 8" id="KW-0413">Isomerase</keyword>
<dbReference type="AlphaFoldDB" id="A0A3A1WGK8"/>
<evidence type="ECO:0000256" key="1">
    <source>
        <dbReference type="ARBA" id="ARBA00010876"/>
    </source>
</evidence>
<name>A0A3A1WGK8_9HYPH</name>
<dbReference type="SUPFAM" id="SSF55174">
    <property type="entry name" value="Alpha-L RNA-binding motif"/>
    <property type="match status" value="1"/>
</dbReference>
<feature type="domain" description="RNA-binding S4" evidence="9">
    <location>
        <begin position="25"/>
        <end position="91"/>
    </location>
</feature>
<protein>
    <recommendedName>
        <fullName evidence="8">Pseudouridine synthase</fullName>
        <ecNumber evidence="8">5.4.99.-</ecNumber>
    </recommendedName>
</protein>
<evidence type="ECO:0000256" key="8">
    <source>
        <dbReference type="RuleBase" id="RU362028"/>
    </source>
</evidence>
<dbReference type="Pfam" id="PF00849">
    <property type="entry name" value="PseudoU_synth_2"/>
    <property type="match status" value="1"/>
</dbReference>
<dbReference type="RefSeq" id="WP_119541118.1">
    <property type="nucleotide sequence ID" value="NZ_QYRN01000009.1"/>
</dbReference>
<comment type="catalytic activity">
    <reaction evidence="4">
        <text>uridine(1911/1915/1917) in 23S rRNA = pseudouridine(1911/1915/1917) in 23S rRNA</text>
        <dbReference type="Rhea" id="RHEA:42524"/>
        <dbReference type="Rhea" id="RHEA-COMP:10097"/>
        <dbReference type="Rhea" id="RHEA-COMP:10098"/>
        <dbReference type="ChEBI" id="CHEBI:65314"/>
        <dbReference type="ChEBI" id="CHEBI:65315"/>
        <dbReference type="EC" id="5.4.99.23"/>
    </reaction>
</comment>
<evidence type="ECO:0000256" key="2">
    <source>
        <dbReference type="ARBA" id="ARBA00022884"/>
    </source>
</evidence>
<dbReference type="InterPro" id="IPR020103">
    <property type="entry name" value="PsdUridine_synth_cat_dom_sf"/>
</dbReference>
<dbReference type="GO" id="GO:0160140">
    <property type="term" value="F:23S rRNA pseudouridine(1911/1915/1917) synthase activity"/>
    <property type="evidence" value="ECO:0007669"/>
    <property type="project" value="UniProtKB-EC"/>
</dbReference>
<dbReference type="PROSITE" id="PS50889">
    <property type="entry name" value="S4"/>
    <property type="match status" value="1"/>
</dbReference>
<keyword evidence="2 7" id="KW-0694">RNA-binding</keyword>
<gene>
    <name evidence="10" type="ORF">D3218_16210</name>
</gene>
<evidence type="ECO:0000313" key="10">
    <source>
        <dbReference type="EMBL" id="RIX98728.1"/>
    </source>
</evidence>
<dbReference type="PANTHER" id="PTHR21600:SF44">
    <property type="entry name" value="RIBOSOMAL LARGE SUBUNIT PSEUDOURIDINE SYNTHASE D"/>
    <property type="match status" value="1"/>
</dbReference>
<dbReference type="GO" id="GO:0000455">
    <property type="term" value="P:enzyme-directed rRNA pseudouridine synthesis"/>
    <property type="evidence" value="ECO:0007669"/>
    <property type="project" value="TreeGrafter"/>
</dbReference>
<dbReference type="InterPro" id="IPR036986">
    <property type="entry name" value="S4_RNA-bd_sf"/>
</dbReference>
<evidence type="ECO:0000313" key="11">
    <source>
        <dbReference type="Proteomes" id="UP000265750"/>
    </source>
</evidence>
<dbReference type="FunFam" id="3.30.2350.10:FF:000006">
    <property type="entry name" value="Pseudouridine synthase"/>
    <property type="match status" value="1"/>
</dbReference>
<dbReference type="Pfam" id="PF01479">
    <property type="entry name" value="S4"/>
    <property type="match status" value="1"/>
</dbReference>
<dbReference type="EC" id="5.4.99.-" evidence="8"/>
<dbReference type="SMART" id="SM00363">
    <property type="entry name" value="S4"/>
    <property type="match status" value="1"/>
</dbReference>
<comment type="similarity">
    <text evidence="1 8">Belongs to the pseudouridine synthase RluA family.</text>
</comment>
<dbReference type="InterPro" id="IPR006145">
    <property type="entry name" value="PsdUridine_synth_RsuA/RluA"/>
</dbReference>
<evidence type="ECO:0000256" key="3">
    <source>
        <dbReference type="ARBA" id="ARBA00023235"/>
    </source>
</evidence>
<dbReference type="InterPro" id="IPR006224">
    <property type="entry name" value="PsdUridine_synth_RluA-like_CS"/>
</dbReference>
<comment type="function">
    <text evidence="5">Responsible for synthesis of pseudouridine from uracil at positions 1911, 1915 and 1917 in 23S ribosomal RNA.</text>
</comment>
<keyword evidence="11" id="KW-1185">Reference proteome</keyword>
<sequence length="342" mass="36920">MSIVGTGGDETDASEFRVGDDDAGRRLDQFLAAALGGELSRSRLQSLIEDGQVRIDETPVLLPKRKVAAGETVRLDMPEPEAPEPVAEDIPLDILYEDEHLVVLDKPAGLVVHPGPGNWTGTLVNALLFHCGDTLSGIGGVKRPGIVHRLDKDTSGVMVVAKSDAAHRSLAAQFAAHGQDGRMERAYQAVVWGVPARPVGTVEAALGRSNSDRTKRQVVPDGRPDARHAVTHFEVLERFGSEGANASLIACILETGRTHQIRVHMSHIGHPLIGDDVYGAHFRTKSRKLGEVGEIVAAFPRQALHAFRLAFEHPVTGEPMAFETELPEDMQELLEALARLPA</sequence>
<dbReference type="PROSITE" id="PS01129">
    <property type="entry name" value="PSI_RLU"/>
    <property type="match status" value="1"/>
</dbReference>
<dbReference type="EMBL" id="QYRN01000009">
    <property type="protein sequence ID" value="RIX98728.1"/>
    <property type="molecule type" value="Genomic_DNA"/>
</dbReference>
<dbReference type="GO" id="GO:0003723">
    <property type="term" value="F:RNA binding"/>
    <property type="evidence" value="ECO:0007669"/>
    <property type="project" value="UniProtKB-KW"/>
</dbReference>
<accession>A0A3A1WGK8</accession>
<dbReference type="Gene3D" id="3.30.2350.10">
    <property type="entry name" value="Pseudouridine synthase"/>
    <property type="match status" value="1"/>
</dbReference>
<dbReference type="OrthoDB" id="9807829at2"/>
<comment type="catalytic activity">
    <reaction evidence="8">
        <text>a uridine in RNA = a pseudouridine in RNA</text>
        <dbReference type="Rhea" id="RHEA:48348"/>
        <dbReference type="Rhea" id="RHEA-COMP:12068"/>
        <dbReference type="Rhea" id="RHEA-COMP:12069"/>
        <dbReference type="ChEBI" id="CHEBI:65314"/>
        <dbReference type="ChEBI" id="CHEBI:65315"/>
    </reaction>
</comment>
<dbReference type="SUPFAM" id="SSF55120">
    <property type="entry name" value="Pseudouridine synthase"/>
    <property type="match status" value="1"/>
</dbReference>
<dbReference type="PANTHER" id="PTHR21600">
    <property type="entry name" value="MITOCHONDRIAL RNA PSEUDOURIDINE SYNTHASE"/>
    <property type="match status" value="1"/>
</dbReference>
<dbReference type="InterPro" id="IPR002942">
    <property type="entry name" value="S4_RNA-bd"/>
</dbReference>
<dbReference type="InterPro" id="IPR050188">
    <property type="entry name" value="RluA_PseudoU_synthase"/>
</dbReference>
<evidence type="ECO:0000259" key="9">
    <source>
        <dbReference type="SMART" id="SM00363"/>
    </source>
</evidence>
<evidence type="ECO:0000256" key="6">
    <source>
        <dbReference type="PIRSR" id="PIRSR606225-1"/>
    </source>
</evidence>